<dbReference type="Gene3D" id="3.30.70.1280">
    <property type="entry name" value="SP0830-like domains"/>
    <property type="match status" value="1"/>
</dbReference>
<name>A0A3B0U667_9ZZZZ</name>
<accession>A0A3B0U667</accession>
<proteinExistence type="predicted"/>
<dbReference type="PANTHER" id="PTHR36439:SF1">
    <property type="entry name" value="DUF1697 DOMAIN-CONTAINING PROTEIN"/>
    <property type="match status" value="1"/>
</dbReference>
<dbReference type="InterPro" id="IPR012545">
    <property type="entry name" value="DUF1697"/>
</dbReference>
<organism evidence="1">
    <name type="scientific">hydrothermal vent metagenome</name>
    <dbReference type="NCBI Taxonomy" id="652676"/>
    <lineage>
        <taxon>unclassified sequences</taxon>
        <taxon>metagenomes</taxon>
        <taxon>ecological metagenomes</taxon>
    </lineage>
</organism>
<dbReference type="EMBL" id="UOEQ01000057">
    <property type="protein sequence ID" value="VAW14916.1"/>
    <property type="molecule type" value="Genomic_DNA"/>
</dbReference>
<evidence type="ECO:0008006" key="2">
    <source>
        <dbReference type="Google" id="ProtNLM"/>
    </source>
</evidence>
<dbReference type="AlphaFoldDB" id="A0A3B0U667"/>
<gene>
    <name evidence="1" type="ORF">MNBD_ALPHA11-2429</name>
</gene>
<evidence type="ECO:0000313" key="1">
    <source>
        <dbReference type="EMBL" id="VAW14916.1"/>
    </source>
</evidence>
<sequence>MQQKYVAFLRGINLGKRNIKMDDLRQVFTELKFSDAQTVIASGNVIFSASVEPDAKELQAALKQKFGFEVGVVIRSIKHLQSLIDLQPFAKYPDSKDTKLYVTFSSQDIGSALSSVSSIPGDFDLVKIENQEFFCAAFRQENGRFGAGMDGLEKLFKHQVITTRNWNTVKRILVKANG</sequence>
<reference evidence="1" key="1">
    <citation type="submission" date="2018-06" db="EMBL/GenBank/DDBJ databases">
        <authorList>
            <person name="Zhirakovskaya E."/>
        </authorList>
    </citation>
    <scope>NUCLEOTIDE SEQUENCE</scope>
</reference>
<dbReference type="SUPFAM" id="SSF160379">
    <property type="entry name" value="SP0830-like"/>
    <property type="match status" value="1"/>
</dbReference>
<dbReference type="PIRSF" id="PIRSF008502">
    <property type="entry name" value="UCP008502"/>
    <property type="match status" value="1"/>
</dbReference>
<dbReference type="Pfam" id="PF08002">
    <property type="entry name" value="DUF1697"/>
    <property type="match status" value="1"/>
</dbReference>
<dbReference type="PANTHER" id="PTHR36439">
    <property type="entry name" value="BLL4334 PROTEIN"/>
    <property type="match status" value="1"/>
</dbReference>
<protein>
    <recommendedName>
        <fullName evidence="2">DUF1697 domain-containing protein</fullName>
    </recommendedName>
</protein>